<feature type="non-terminal residue" evidence="2">
    <location>
        <position position="1"/>
    </location>
</feature>
<dbReference type="AlphaFoldDB" id="A0A9N7V0V8"/>
<feature type="compositionally biased region" description="Polar residues" evidence="1">
    <location>
        <begin position="124"/>
        <end position="138"/>
    </location>
</feature>
<name>A0A9N7V0V8_PLEPL</name>
<dbReference type="EMBL" id="CADEAL010003069">
    <property type="protein sequence ID" value="CAB1443344.1"/>
    <property type="molecule type" value="Genomic_DNA"/>
</dbReference>
<evidence type="ECO:0000256" key="1">
    <source>
        <dbReference type="SAM" id="MobiDB-lite"/>
    </source>
</evidence>
<proteinExistence type="predicted"/>
<protein>
    <recommendedName>
        <fullName evidence="4">Phosphatase and actin regulator 3</fullName>
    </recommendedName>
</protein>
<accession>A0A9N7V0V8</accession>
<organism evidence="2 3">
    <name type="scientific">Pleuronectes platessa</name>
    <name type="common">European plaice</name>
    <dbReference type="NCBI Taxonomy" id="8262"/>
    <lineage>
        <taxon>Eukaryota</taxon>
        <taxon>Metazoa</taxon>
        <taxon>Chordata</taxon>
        <taxon>Craniata</taxon>
        <taxon>Vertebrata</taxon>
        <taxon>Euteleostomi</taxon>
        <taxon>Actinopterygii</taxon>
        <taxon>Neopterygii</taxon>
        <taxon>Teleostei</taxon>
        <taxon>Neoteleostei</taxon>
        <taxon>Acanthomorphata</taxon>
        <taxon>Carangaria</taxon>
        <taxon>Pleuronectiformes</taxon>
        <taxon>Pleuronectoidei</taxon>
        <taxon>Pleuronectidae</taxon>
        <taxon>Pleuronectes</taxon>
    </lineage>
</organism>
<dbReference type="PANTHER" id="PTHR12751">
    <property type="entry name" value="PHOSPHATASE AND ACTIN REGULATOR PHACTR"/>
    <property type="match status" value="1"/>
</dbReference>
<evidence type="ECO:0000313" key="2">
    <source>
        <dbReference type="EMBL" id="CAB1443344.1"/>
    </source>
</evidence>
<evidence type="ECO:0008006" key="4">
    <source>
        <dbReference type="Google" id="ProtNLM"/>
    </source>
</evidence>
<dbReference type="GO" id="GO:0030036">
    <property type="term" value="P:actin cytoskeleton organization"/>
    <property type="evidence" value="ECO:0007669"/>
    <property type="project" value="TreeGrafter"/>
</dbReference>
<dbReference type="GO" id="GO:0003779">
    <property type="term" value="F:actin binding"/>
    <property type="evidence" value="ECO:0007669"/>
    <property type="project" value="TreeGrafter"/>
</dbReference>
<feature type="compositionally biased region" description="Basic and acidic residues" evidence="1">
    <location>
        <begin position="68"/>
        <end position="88"/>
    </location>
</feature>
<reference evidence="2" key="1">
    <citation type="submission" date="2020-03" db="EMBL/GenBank/DDBJ databases">
        <authorList>
            <person name="Weist P."/>
        </authorList>
    </citation>
    <scope>NUCLEOTIDE SEQUENCE</scope>
</reference>
<keyword evidence="3" id="KW-1185">Reference proteome</keyword>
<sequence>MCWGQEGLAALKPYGMDQQRALHSGCLVSGVRTPPVRRNSKLASLGRIFKPWKWRKKKNEKLKSPATVEKKAAARHKRDDLVRRKPEETETESDLACGGDGEDPDTPTHSDAEDRDEEPVAPLASTNEDLGSDLEAST</sequence>
<feature type="region of interest" description="Disordered" evidence="1">
    <location>
        <begin position="56"/>
        <end position="138"/>
    </location>
</feature>
<dbReference type="Proteomes" id="UP001153269">
    <property type="component" value="Unassembled WGS sequence"/>
</dbReference>
<comment type="caution">
    <text evidence="2">The sequence shown here is derived from an EMBL/GenBank/DDBJ whole genome shotgun (WGS) entry which is preliminary data.</text>
</comment>
<dbReference type="PANTHER" id="PTHR12751:SF7">
    <property type="entry name" value="PHOSPHATASE AND ACTIN REGULATOR 3"/>
    <property type="match status" value="1"/>
</dbReference>
<evidence type="ECO:0000313" key="3">
    <source>
        <dbReference type="Proteomes" id="UP001153269"/>
    </source>
</evidence>
<gene>
    <name evidence="2" type="ORF">PLEPLA_LOCUS31060</name>
</gene>